<dbReference type="PROSITE" id="PS50203">
    <property type="entry name" value="CALPAIN_CAT"/>
    <property type="match status" value="1"/>
</dbReference>
<dbReference type="InterPro" id="IPR038765">
    <property type="entry name" value="Papain-like_cys_pep_sf"/>
</dbReference>
<keyword evidence="2" id="KW-0408">Iron</keyword>
<evidence type="ECO:0000313" key="7">
    <source>
        <dbReference type="Proteomes" id="UP001148018"/>
    </source>
</evidence>
<dbReference type="SMART" id="SM00230">
    <property type="entry name" value="CysPc"/>
    <property type="match status" value="1"/>
</dbReference>
<keyword evidence="2" id="KW-0349">Heme</keyword>
<dbReference type="InterPro" id="IPR001646">
    <property type="entry name" value="5peptide_repeat"/>
</dbReference>
<dbReference type="GO" id="GO:0006979">
    <property type="term" value="P:response to oxidative stress"/>
    <property type="evidence" value="ECO:0007669"/>
    <property type="project" value="InterPro"/>
</dbReference>
<dbReference type="SUPFAM" id="SSF54001">
    <property type="entry name" value="Cysteine proteinases"/>
    <property type="match status" value="1"/>
</dbReference>
<dbReference type="FunFam" id="3.90.70.10:FF:000054">
    <property type="entry name" value="Calpain 14"/>
    <property type="match status" value="1"/>
</dbReference>
<feature type="domain" description="Calpain catalytic" evidence="5">
    <location>
        <begin position="479"/>
        <end position="718"/>
    </location>
</feature>
<dbReference type="CDD" id="cd00214">
    <property type="entry name" value="Calpain_III"/>
    <property type="match status" value="1"/>
</dbReference>
<keyword evidence="2" id="KW-0479">Metal-binding</keyword>
<dbReference type="EMBL" id="JANIIK010000035">
    <property type="protein sequence ID" value="KAJ3613642.1"/>
    <property type="molecule type" value="Genomic_DNA"/>
</dbReference>
<evidence type="ECO:0000256" key="4">
    <source>
        <dbReference type="PROSITE-ProRule" id="PRU00239"/>
    </source>
</evidence>
<feature type="non-terminal residue" evidence="6">
    <location>
        <position position="1"/>
    </location>
</feature>
<dbReference type="OrthoDB" id="823504at2759"/>
<feature type="active site" evidence="3 4">
    <location>
        <position position="636"/>
    </location>
</feature>
<keyword evidence="4" id="KW-0378">Hydrolase</keyword>
<dbReference type="PROSITE" id="PS50292">
    <property type="entry name" value="PEROXIDASE_3"/>
    <property type="match status" value="1"/>
</dbReference>
<evidence type="ECO:0000256" key="3">
    <source>
        <dbReference type="PIRSR" id="PIRSR622684-1"/>
    </source>
</evidence>
<dbReference type="InterPro" id="IPR033883">
    <property type="entry name" value="C2_III"/>
</dbReference>
<sequence>MKSSFKWKEDVYSQLLSEWGQFIDHDITFTPQSTGDHAGLDCLNTCKNVHPCFPIQIHDLESAAGRCMPFFRSSPACIANFGSVFQRQQMNLIPSFIDASVVYGHTPELQSLLRDFSSGRLATNNRFKDGEGRPYLPSVDATPSACFQDPRAQGERVECFAAGDSRVNEGLSLVALHTLWMREHNRVAGALKVINSHWSKETLYQETRKIIGALHQIITMRDYIPKIIGQDSFHRYIGPYVAYDPAVNPSASNVFATAAFRFGHATISPVLRRLNESFQTHEHFPPLRLHHTFFSPWRIVKEGGIEPVLRGLMGTAETSVSTDQLMAEELTEKLVVLNIPWKLDLAALNLQRGRDHALPGYNDWREFCGLKRLKTKEDFQDVVKDKTIVNKILKMYQHPDNIDVWLGGLVEDLLEESRNGPLFSCLIAKQMKSLRDGDRQVTEIPLDAFRYGKYPEDFVPCDRIPNISLDAWREKKSTGNCWFLASVGALTFQKHIIQQVIPLEQSFRDYGGIFHFRFWRFGSWVDVVIDDKLPTIDGKLIFVHSKTSNEFWPALLEKAYAKVCGSYANMNAGTPAEALVDFTGGVHICYQLDNPPPNLWKTMYRAAQSKSLMGCGTPQGETSANTVAPNGLVQGHAYTVTGVTQVISQGKPIQLVRVFNPWGQGEWNGAWSDRSSLWQTISAEDRVMCLSVDDDGEFWMSMDDFCTFFTDLDICCICPSFLDENSCHWKPSVFEGRWVAGVTAGGCLNNQETFWTNPQYRLKVEGLNSEHQQGKNTLVSLLQKPEHGTRLLNRNLHIGFSIFKHQSFRGKFPASFFLSNSPIAQSKTYMNSREIMETFTLTSDEYLVVPSTFNQNETASFLMKVLSNDNSEIHSPIEMFEDIDAEQLQKMLNEKILQGMNLSDDMLNLMAVRYSSSTAYFSLESFINLLLRLDCMGSSTVVEPLQPTPYYPLSQEGTRGSREQQLVSTSKRLNLIPHTNLRDTNLRDTNLRDTNLRDTNLRDTNLRDTNLRDTNLRDTIWIFVIVRLKS</sequence>
<dbReference type="Pfam" id="PF00648">
    <property type="entry name" value="Peptidase_C2"/>
    <property type="match status" value="1"/>
</dbReference>
<dbReference type="GO" id="GO:0004198">
    <property type="term" value="F:calcium-dependent cysteine-type endopeptidase activity"/>
    <property type="evidence" value="ECO:0007669"/>
    <property type="project" value="InterPro"/>
</dbReference>
<dbReference type="Gene3D" id="1.10.640.10">
    <property type="entry name" value="Haem peroxidase domain superfamily, animal type"/>
    <property type="match status" value="1"/>
</dbReference>
<feature type="binding site" description="axial binding residue" evidence="2">
    <location>
        <position position="264"/>
    </location>
    <ligand>
        <name>heme b</name>
        <dbReference type="ChEBI" id="CHEBI:60344"/>
    </ligand>
    <ligandPart>
        <name>Fe</name>
        <dbReference type="ChEBI" id="CHEBI:18248"/>
    </ligandPart>
</feature>
<dbReference type="Pfam" id="PF00805">
    <property type="entry name" value="Pentapeptide"/>
    <property type="match status" value="1"/>
</dbReference>
<dbReference type="Proteomes" id="UP001148018">
    <property type="component" value="Unassembled WGS sequence"/>
</dbReference>
<dbReference type="AlphaFoldDB" id="A0A9Q0EU95"/>
<dbReference type="InterPro" id="IPR036213">
    <property type="entry name" value="Calpain_III_sf"/>
</dbReference>
<dbReference type="Gene3D" id="2.160.20.80">
    <property type="entry name" value="E3 ubiquitin-protein ligase SopA"/>
    <property type="match status" value="1"/>
</dbReference>
<dbReference type="SUPFAM" id="SSF48113">
    <property type="entry name" value="Heme-dependent peroxidases"/>
    <property type="match status" value="1"/>
</dbReference>
<comment type="similarity">
    <text evidence="1">Belongs to the peptidase C2 family.</text>
</comment>
<gene>
    <name evidence="6" type="ORF">NHX12_019888</name>
</gene>
<evidence type="ECO:0000256" key="1">
    <source>
        <dbReference type="ARBA" id="ARBA00007623"/>
    </source>
</evidence>
<dbReference type="InterPro" id="IPR022684">
    <property type="entry name" value="Calpain_cysteine_protease"/>
</dbReference>
<dbReference type="GO" id="GO:0046872">
    <property type="term" value="F:metal ion binding"/>
    <property type="evidence" value="ECO:0007669"/>
    <property type="project" value="UniProtKB-KW"/>
</dbReference>
<comment type="caution">
    <text evidence="6">The sequence shown here is derived from an EMBL/GenBank/DDBJ whole genome shotgun (WGS) entry which is preliminary data.</text>
</comment>
<dbReference type="GO" id="GO:0006508">
    <property type="term" value="P:proteolysis"/>
    <property type="evidence" value="ECO:0007669"/>
    <property type="project" value="UniProtKB-KW"/>
</dbReference>
<evidence type="ECO:0000256" key="2">
    <source>
        <dbReference type="PIRSR" id="PIRSR619791-2"/>
    </source>
</evidence>
<dbReference type="SMART" id="SM00720">
    <property type="entry name" value="calpain_III"/>
    <property type="match status" value="1"/>
</dbReference>
<evidence type="ECO:0000259" key="5">
    <source>
        <dbReference type="PROSITE" id="PS50203"/>
    </source>
</evidence>
<dbReference type="InterPro" id="IPR022682">
    <property type="entry name" value="Calpain_domain_III"/>
</dbReference>
<dbReference type="InterPro" id="IPR010255">
    <property type="entry name" value="Haem_peroxidase_sf"/>
</dbReference>
<organism evidence="6 7">
    <name type="scientific">Muraenolepis orangiensis</name>
    <name type="common">Patagonian moray cod</name>
    <dbReference type="NCBI Taxonomy" id="630683"/>
    <lineage>
        <taxon>Eukaryota</taxon>
        <taxon>Metazoa</taxon>
        <taxon>Chordata</taxon>
        <taxon>Craniata</taxon>
        <taxon>Vertebrata</taxon>
        <taxon>Euteleostomi</taxon>
        <taxon>Actinopterygii</taxon>
        <taxon>Neopterygii</taxon>
        <taxon>Teleostei</taxon>
        <taxon>Neoteleostei</taxon>
        <taxon>Acanthomorphata</taxon>
        <taxon>Zeiogadaria</taxon>
        <taxon>Gadariae</taxon>
        <taxon>Gadiformes</taxon>
        <taxon>Muraenolepidoidei</taxon>
        <taxon>Muraenolepididae</taxon>
        <taxon>Muraenolepis</taxon>
    </lineage>
</organism>
<dbReference type="SUPFAM" id="SSF141571">
    <property type="entry name" value="Pentapeptide repeat-like"/>
    <property type="match status" value="1"/>
</dbReference>
<reference evidence="6" key="1">
    <citation type="submission" date="2022-07" db="EMBL/GenBank/DDBJ databases">
        <title>Chromosome-level genome of Muraenolepis orangiensis.</title>
        <authorList>
            <person name="Kim J."/>
        </authorList>
    </citation>
    <scope>NUCLEOTIDE SEQUENCE</scope>
    <source>
        <strain evidence="6">KU_S4_2022</strain>
        <tissue evidence="6">Muscle</tissue>
    </source>
</reference>
<name>A0A9Q0EU95_9TELE</name>
<keyword evidence="4" id="KW-0788">Thiol protease</keyword>
<dbReference type="GO" id="GO:0020037">
    <property type="term" value="F:heme binding"/>
    <property type="evidence" value="ECO:0007669"/>
    <property type="project" value="InterPro"/>
</dbReference>
<keyword evidence="4" id="KW-0645">Protease</keyword>
<dbReference type="PANTHER" id="PTHR11475:SF60">
    <property type="entry name" value="THYROID PEROXIDASE"/>
    <property type="match status" value="1"/>
</dbReference>
<dbReference type="Gene3D" id="3.90.70.10">
    <property type="entry name" value="Cysteine proteinases"/>
    <property type="match status" value="1"/>
</dbReference>
<feature type="active site" evidence="3 4">
    <location>
        <position position="481"/>
    </location>
</feature>
<dbReference type="GO" id="GO:0004601">
    <property type="term" value="F:peroxidase activity"/>
    <property type="evidence" value="ECO:0007669"/>
    <property type="project" value="InterPro"/>
</dbReference>
<proteinExistence type="inferred from homology"/>
<dbReference type="InterPro" id="IPR037120">
    <property type="entry name" value="Haem_peroxidase_sf_animal"/>
</dbReference>
<dbReference type="SUPFAM" id="SSF49758">
    <property type="entry name" value="Calpain large subunit, middle domain (domain III)"/>
    <property type="match status" value="1"/>
</dbReference>
<evidence type="ECO:0000313" key="6">
    <source>
        <dbReference type="EMBL" id="KAJ3613642.1"/>
    </source>
</evidence>
<dbReference type="InterPro" id="IPR001300">
    <property type="entry name" value="Peptidase_C2_calpain_cat"/>
</dbReference>
<feature type="active site" evidence="3 4">
    <location>
        <position position="660"/>
    </location>
</feature>
<dbReference type="CDD" id="cd00044">
    <property type="entry name" value="CysPc"/>
    <property type="match status" value="1"/>
</dbReference>
<dbReference type="InterPro" id="IPR019791">
    <property type="entry name" value="Haem_peroxidase_animal"/>
</dbReference>
<dbReference type="Pfam" id="PF03098">
    <property type="entry name" value="An_peroxidase"/>
    <property type="match status" value="1"/>
</dbReference>
<dbReference type="Pfam" id="PF01067">
    <property type="entry name" value="Calpain_III"/>
    <property type="match status" value="1"/>
</dbReference>
<accession>A0A9Q0EU95</accession>
<dbReference type="GO" id="GO:0005615">
    <property type="term" value="C:extracellular space"/>
    <property type="evidence" value="ECO:0007669"/>
    <property type="project" value="TreeGrafter"/>
</dbReference>
<dbReference type="PRINTS" id="PR00704">
    <property type="entry name" value="CALPAIN"/>
</dbReference>
<keyword evidence="7" id="KW-1185">Reference proteome</keyword>
<dbReference type="Gene3D" id="2.60.120.380">
    <property type="match status" value="1"/>
</dbReference>
<dbReference type="PANTHER" id="PTHR11475">
    <property type="entry name" value="OXIDASE/PEROXIDASE"/>
    <property type="match status" value="1"/>
</dbReference>
<protein>
    <recommendedName>
        <fullName evidence="5">Calpain catalytic domain-containing protein</fullName>
    </recommendedName>
</protein>
<dbReference type="InterPro" id="IPR022683">
    <property type="entry name" value="Calpain_III"/>
</dbReference>